<evidence type="ECO:0008006" key="4">
    <source>
        <dbReference type="Google" id="ProtNLM"/>
    </source>
</evidence>
<dbReference type="Proteomes" id="UP000266183">
    <property type="component" value="Chromosome"/>
</dbReference>
<dbReference type="EMBL" id="CP032382">
    <property type="protein sequence ID" value="AYB35300.1"/>
    <property type="molecule type" value="Genomic_DNA"/>
</dbReference>
<sequence>MKTHFFKGLMVVALMSVSPLAQANVHPDPVARRKDDTVKDQALMILQGKCNVCHERQNPGKVFTVSNMETHAPKIYKQVFVKQRMPRGNVIKLSQEEKDTLLRWLETQGVVGEKK</sequence>
<keyword evidence="1" id="KW-0732">Signal</keyword>
<proteinExistence type="predicted"/>
<name>A0A385SZP6_9BACT</name>
<evidence type="ECO:0000256" key="1">
    <source>
        <dbReference type="SAM" id="SignalP"/>
    </source>
</evidence>
<accession>A0A385SZP6</accession>
<protein>
    <recommendedName>
        <fullName evidence="4">Haem-binding domain-containing protein</fullName>
    </recommendedName>
</protein>
<dbReference type="RefSeq" id="WP_119758548.1">
    <property type="nucleotide sequence ID" value="NZ_CP032382.1"/>
</dbReference>
<dbReference type="OrthoDB" id="1164702at2"/>
<evidence type="ECO:0000313" key="3">
    <source>
        <dbReference type="Proteomes" id="UP000266183"/>
    </source>
</evidence>
<feature type="chain" id="PRO_5017242282" description="Haem-binding domain-containing protein" evidence="1">
    <location>
        <begin position="24"/>
        <end position="115"/>
    </location>
</feature>
<keyword evidence="3" id="KW-1185">Reference proteome</keyword>
<evidence type="ECO:0000313" key="2">
    <source>
        <dbReference type="EMBL" id="AYB35300.1"/>
    </source>
</evidence>
<dbReference type="AlphaFoldDB" id="A0A385SZP6"/>
<reference evidence="3" key="1">
    <citation type="submission" date="2018-09" db="EMBL/GenBank/DDBJ databases">
        <title>Chryseolinea sp. KIS68-18 isolated from soil.</title>
        <authorList>
            <person name="Weon H.-Y."/>
            <person name="Kwon S.-W."/>
            <person name="Lee S.A."/>
        </authorList>
    </citation>
    <scope>NUCLEOTIDE SEQUENCE [LARGE SCALE GENOMIC DNA]</scope>
    <source>
        <strain evidence="3">KIS68-18</strain>
    </source>
</reference>
<gene>
    <name evidence="2" type="ORF">D4L85_34035</name>
</gene>
<feature type="signal peptide" evidence="1">
    <location>
        <begin position="1"/>
        <end position="23"/>
    </location>
</feature>
<organism evidence="2 3">
    <name type="scientific">Chryseolinea soli</name>
    <dbReference type="NCBI Taxonomy" id="2321403"/>
    <lineage>
        <taxon>Bacteria</taxon>
        <taxon>Pseudomonadati</taxon>
        <taxon>Bacteroidota</taxon>
        <taxon>Cytophagia</taxon>
        <taxon>Cytophagales</taxon>
        <taxon>Fulvivirgaceae</taxon>
        <taxon>Chryseolinea</taxon>
    </lineage>
</organism>
<dbReference type="KEGG" id="chk:D4L85_34035"/>